<comment type="caution">
    <text evidence="1">The sequence shown here is derived from an EMBL/GenBank/DDBJ whole genome shotgun (WGS) entry which is preliminary data.</text>
</comment>
<dbReference type="AlphaFoldDB" id="A0A4R2BRE3"/>
<protein>
    <submittedName>
        <fullName evidence="1">Uncharacterized protein</fullName>
    </submittedName>
</protein>
<evidence type="ECO:0000313" key="1">
    <source>
        <dbReference type="EMBL" id="TCN30287.1"/>
    </source>
</evidence>
<dbReference type="RefSeq" id="WP_132075759.1">
    <property type="nucleotide sequence ID" value="NZ_SLVU01000008.1"/>
</dbReference>
<dbReference type="EMBL" id="SLVU01000008">
    <property type="protein sequence ID" value="TCN30287.1"/>
    <property type="molecule type" value="Genomic_DNA"/>
</dbReference>
<organism evidence="1 2">
    <name type="scientific">Sinorhizobium americanum</name>
    <dbReference type="NCBI Taxonomy" id="194963"/>
    <lineage>
        <taxon>Bacteria</taxon>
        <taxon>Pseudomonadati</taxon>
        <taxon>Pseudomonadota</taxon>
        <taxon>Alphaproteobacteria</taxon>
        <taxon>Hyphomicrobiales</taxon>
        <taxon>Rhizobiaceae</taxon>
        <taxon>Sinorhizobium/Ensifer group</taxon>
        <taxon>Sinorhizobium</taxon>
    </lineage>
</organism>
<name>A0A4R2BRE3_9HYPH</name>
<proteinExistence type="predicted"/>
<accession>A0A4R2BRE3</accession>
<sequence>MSHPEPSPQQKRMDAIRSRVALAAPEWGLKSDGGKLCLTATSKEGAALVATIVDGAPIDDSEMLLNAPDDLIWLLKTYDALAGRYRDLRRQAPRQEQQKPKDYAAECAMKCAEPAFKKFLEECHGLERPLTDDRAANKVRFILNISSRGKLNDDPAAAARWQELRNHFDAWRRG</sequence>
<dbReference type="Proteomes" id="UP000295043">
    <property type="component" value="Unassembled WGS sequence"/>
</dbReference>
<reference evidence="1 2" key="1">
    <citation type="submission" date="2019-03" db="EMBL/GenBank/DDBJ databases">
        <title>Genomic Encyclopedia of Type Strains, Phase IV (KMG-V): Genome sequencing to study the core and pangenomes of soil and plant-associated prokaryotes.</title>
        <authorList>
            <person name="Whitman W."/>
        </authorList>
    </citation>
    <scope>NUCLEOTIDE SEQUENCE [LARGE SCALE GENOMIC DNA]</scope>
    <source>
        <strain evidence="1 2">23C40</strain>
    </source>
</reference>
<evidence type="ECO:0000313" key="2">
    <source>
        <dbReference type="Proteomes" id="UP000295043"/>
    </source>
</evidence>
<gene>
    <name evidence="1" type="ORF">EV184_108161</name>
</gene>